<protein>
    <submittedName>
        <fullName evidence="2">T9SS type A sorting domain-containing protein</fullName>
    </submittedName>
</protein>
<dbReference type="AlphaFoldDB" id="A0A7K0GS64"/>
<reference evidence="2 3" key="1">
    <citation type="journal article" date="2019" name="Nat. Med.">
        <title>A library of human gut bacterial isolates paired with longitudinal multiomics data enables mechanistic microbiome research.</title>
        <authorList>
            <person name="Poyet M."/>
            <person name="Groussin M."/>
            <person name="Gibbons S.M."/>
            <person name="Avila-Pacheco J."/>
            <person name="Jiang X."/>
            <person name="Kearney S.M."/>
            <person name="Perrotta A.R."/>
            <person name="Berdy B."/>
            <person name="Zhao S."/>
            <person name="Lieberman T.D."/>
            <person name="Swanson P.K."/>
            <person name="Smith M."/>
            <person name="Roesemann S."/>
            <person name="Alexander J.E."/>
            <person name="Rich S.A."/>
            <person name="Livny J."/>
            <person name="Vlamakis H."/>
            <person name="Clish C."/>
            <person name="Bullock K."/>
            <person name="Deik A."/>
            <person name="Scott J."/>
            <person name="Pierce K.A."/>
            <person name="Xavier R.J."/>
            <person name="Alm E.J."/>
        </authorList>
    </citation>
    <scope>NUCLEOTIDE SEQUENCE [LARGE SCALE GENOMIC DNA]</scope>
    <source>
        <strain evidence="2 3">BIOML-A9</strain>
    </source>
</reference>
<evidence type="ECO:0000313" key="3">
    <source>
        <dbReference type="Proteomes" id="UP000461276"/>
    </source>
</evidence>
<organism evidence="2 3">
    <name type="scientific">Parabacteroides distasonis</name>
    <dbReference type="NCBI Taxonomy" id="823"/>
    <lineage>
        <taxon>Bacteria</taxon>
        <taxon>Pseudomonadati</taxon>
        <taxon>Bacteroidota</taxon>
        <taxon>Bacteroidia</taxon>
        <taxon>Bacteroidales</taxon>
        <taxon>Tannerellaceae</taxon>
        <taxon>Parabacteroides</taxon>
    </lineage>
</organism>
<comment type="caution">
    <text evidence="2">The sequence shown here is derived from an EMBL/GenBank/DDBJ whole genome shotgun (WGS) entry which is preliminary data.</text>
</comment>
<dbReference type="InterPro" id="IPR003343">
    <property type="entry name" value="Big_2"/>
</dbReference>
<accession>A0A7K0GS64</accession>
<gene>
    <name evidence="2" type="ORF">GKD67_05905</name>
</gene>
<name>A0A7K0GS64_PARDI</name>
<dbReference type="InterPro" id="IPR008964">
    <property type="entry name" value="Invasin/intimin_cell_adhesion"/>
</dbReference>
<feature type="domain" description="BIG2" evidence="1">
    <location>
        <begin position="297"/>
        <end position="373"/>
    </location>
</feature>
<dbReference type="NCBIfam" id="TIGR04183">
    <property type="entry name" value="Por_Secre_tail"/>
    <property type="match status" value="1"/>
</dbReference>
<evidence type="ECO:0000313" key="2">
    <source>
        <dbReference type="EMBL" id="MRY92762.1"/>
    </source>
</evidence>
<dbReference type="InterPro" id="IPR026444">
    <property type="entry name" value="Secre_tail"/>
</dbReference>
<sequence>MYLIFLIDIHMGRFLSLMLAMCALFFEGFAQRQVQGIARPDLNTGKTNFRSGELRSDTRFSFEDIQFWVGSGSNRAALVIEWHDGTQPDAMVWGYKWDGEASGHDMIVAIAKADPRLVLLTQYTGPMGYTIDGIGYSESTMNIQYNLQEAKDYPRNAFDFDLPIENTLLGQTSVPEHPAEDVAEAIREGLQTGVIYHPLNAEVYGYPSYDYDSWTCDNATHWEAGWYEGYWSYFVREGQASTFSYSGLGATSRKLEDGSWDAWSWNGDMSTMEGTAPGDHFIAATPIDDPTPDPDVPVSYVTLSQSKLSLSVGSYKRLEYTVFPTNATNQTVSWSSSDPRVATVENGMVHAIAAGMARITVKTQDGGYTAECVITVNGNLEGEASFDPQKGILSFQKVANATSYEIRQYRLVSSEKVLEKTYVLDENGDILSEFPNLRSSSQNIDFQLNGLETGVEYLINIQVMNGLDIVGSFEVDNVSIPTGIENISANRPLVLFKDEGWVFRNLQGYAVTVVDMSGHIIAKYHVNSTAEYHYMELPQGIYIVFGDDKDKKVSFKIIIK</sequence>
<dbReference type="Gene3D" id="2.60.40.1080">
    <property type="match status" value="1"/>
</dbReference>
<dbReference type="Proteomes" id="UP000461276">
    <property type="component" value="Unassembled WGS sequence"/>
</dbReference>
<dbReference type="SMART" id="SM00635">
    <property type="entry name" value="BID_2"/>
    <property type="match status" value="1"/>
</dbReference>
<proteinExistence type="predicted"/>
<evidence type="ECO:0000259" key="1">
    <source>
        <dbReference type="SMART" id="SM00635"/>
    </source>
</evidence>
<dbReference type="SUPFAM" id="SSF49373">
    <property type="entry name" value="Invasin/intimin cell-adhesion fragments"/>
    <property type="match status" value="1"/>
</dbReference>
<dbReference type="Pfam" id="PF02368">
    <property type="entry name" value="Big_2"/>
    <property type="match status" value="1"/>
</dbReference>
<dbReference type="EMBL" id="WKMY01000002">
    <property type="protein sequence ID" value="MRY92762.1"/>
    <property type="molecule type" value="Genomic_DNA"/>
</dbReference>